<sequence length="148" mass="16341">MIVIEAARVFSDGVVFQVGRQLRRGDLSVRAFQQLVHEDHFYASDEDRRARLRYGAVLADGQHVTDGYSLGRDSEHTGAVLMRHGGGGGGGASSYRYTDALWLHPLPPEGPLELVVQWPALHFPEQRVTLPAADILRAAEQVTALWPD</sequence>
<dbReference type="Proteomes" id="UP000539146">
    <property type="component" value="Unassembled WGS sequence"/>
</dbReference>
<reference evidence="1 2" key="1">
    <citation type="submission" date="2020-05" db="EMBL/GenBank/DDBJ databases">
        <title>Genome Sequencing of Type Strains.</title>
        <authorList>
            <person name="Lemaire J.F."/>
            <person name="Inderbitzin P."/>
            <person name="Gregorio O.A."/>
            <person name="Collins S.B."/>
            <person name="Wespe N."/>
            <person name="Knight-Connoni V."/>
        </authorList>
    </citation>
    <scope>NUCLEOTIDE SEQUENCE [LARGE SCALE GENOMIC DNA]</scope>
    <source>
        <strain evidence="1 2">DSM 20512</strain>
    </source>
</reference>
<proteinExistence type="predicted"/>
<accession>A0A850DXB4</accession>
<dbReference type="EMBL" id="JABMCG010000126">
    <property type="protein sequence ID" value="NUU29571.1"/>
    <property type="molecule type" value="Genomic_DNA"/>
</dbReference>
<comment type="caution">
    <text evidence="1">The sequence shown here is derived from an EMBL/GenBank/DDBJ whole genome shotgun (WGS) entry which is preliminary data.</text>
</comment>
<dbReference type="AlphaFoldDB" id="A0A850DXB4"/>
<organism evidence="1 2">
    <name type="scientific">Curtobacterium citreum</name>
    <dbReference type="NCBI Taxonomy" id="2036"/>
    <lineage>
        <taxon>Bacteria</taxon>
        <taxon>Bacillati</taxon>
        <taxon>Actinomycetota</taxon>
        <taxon>Actinomycetes</taxon>
        <taxon>Micrococcales</taxon>
        <taxon>Microbacteriaceae</taxon>
        <taxon>Curtobacterium</taxon>
    </lineage>
</organism>
<dbReference type="RefSeq" id="WP_175326784.1">
    <property type="nucleotide sequence ID" value="NZ_BAAAWP010000001.1"/>
</dbReference>
<evidence type="ECO:0000313" key="2">
    <source>
        <dbReference type="Proteomes" id="UP000539146"/>
    </source>
</evidence>
<protein>
    <submittedName>
        <fullName evidence="1">Uncharacterized protein</fullName>
    </submittedName>
</protein>
<name>A0A850DXB4_9MICO</name>
<gene>
    <name evidence="1" type="ORF">HP467_15880</name>
</gene>
<evidence type="ECO:0000313" key="1">
    <source>
        <dbReference type="EMBL" id="NUU29571.1"/>
    </source>
</evidence>